<dbReference type="AlphaFoldDB" id="A0A2P2NYM9"/>
<dbReference type="EMBL" id="GGEC01067101">
    <property type="protein sequence ID" value="MBX47585.1"/>
    <property type="molecule type" value="Transcribed_RNA"/>
</dbReference>
<protein>
    <submittedName>
        <fullName evidence="2">Uncharacterized protein</fullName>
    </submittedName>
</protein>
<sequence length="26" mass="2858">MGQAFERNGKENLTGPKGSKSYCLKN</sequence>
<organism evidence="2">
    <name type="scientific">Rhizophora mucronata</name>
    <name type="common">Asiatic mangrove</name>
    <dbReference type="NCBI Taxonomy" id="61149"/>
    <lineage>
        <taxon>Eukaryota</taxon>
        <taxon>Viridiplantae</taxon>
        <taxon>Streptophyta</taxon>
        <taxon>Embryophyta</taxon>
        <taxon>Tracheophyta</taxon>
        <taxon>Spermatophyta</taxon>
        <taxon>Magnoliopsida</taxon>
        <taxon>eudicotyledons</taxon>
        <taxon>Gunneridae</taxon>
        <taxon>Pentapetalae</taxon>
        <taxon>rosids</taxon>
        <taxon>fabids</taxon>
        <taxon>Malpighiales</taxon>
        <taxon>Rhizophoraceae</taxon>
        <taxon>Rhizophora</taxon>
    </lineage>
</organism>
<feature type="region of interest" description="Disordered" evidence="1">
    <location>
        <begin position="1"/>
        <end position="26"/>
    </location>
</feature>
<reference evidence="2" key="1">
    <citation type="submission" date="2018-02" db="EMBL/GenBank/DDBJ databases">
        <title>Rhizophora mucronata_Transcriptome.</title>
        <authorList>
            <person name="Meera S.P."/>
            <person name="Sreeshan A."/>
            <person name="Augustine A."/>
        </authorList>
    </citation>
    <scope>NUCLEOTIDE SEQUENCE</scope>
    <source>
        <tissue evidence="2">Leaf</tissue>
    </source>
</reference>
<evidence type="ECO:0000313" key="2">
    <source>
        <dbReference type="EMBL" id="MBX47585.1"/>
    </source>
</evidence>
<name>A0A2P2NYM9_RHIMU</name>
<evidence type="ECO:0000256" key="1">
    <source>
        <dbReference type="SAM" id="MobiDB-lite"/>
    </source>
</evidence>
<accession>A0A2P2NYM9</accession>
<proteinExistence type="predicted"/>